<evidence type="ECO:0000313" key="3">
    <source>
        <dbReference type="Proteomes" id="UP000679629"/>
    </source>
</evidence>
<dbReference type="InterPro" id="IPR013543">
    <property type="entry name" value="Ca/CaM-dep_prot_kinase-assoc"/>
</dbReference>
<dbReference type="Proteomes" id="UP000679629">
    <property type="component" value="Chromosome"/>
</dbReference>
<accession>A0ABX8FSE4</accession>
<organism evidence="2 3">
    <name type="scientific">Streptomyces koelreuteriae</name>
    <dbReference type="NCBI Taxonomy" id="2838015"/>
    <lineage>
        <taxon>Bacteria</taxon>
        <taxon>Bacillati</taxon>
        <taxon>Actinomycetota</taxon>
        <taxon>Actinomycetes</taxon>
        <taxon>Kitasatosporales</taxon>
        <taxon>Streptomycetaceae</taxon>
        <taxon>Streptomyces</taxon>
    </lineage>
</organism>
<dbReference type="InterPro" id="IPR032710">
    <property type="entry name" value="NTF2-like_dom_sf"/>
</dbReference>
<dbReference type="PIRSF" id="PIRSF028470">
    <property type="entry name" value="UCP028470"/>
    <property type="match status" value="1"/>
</dbReference>
<proteinExistence type="predicted"/>
<dbReference type="RefSeq" id="WP_215119961.1">
    <property type="nucleotide sequence ID" value="NZ_CP075896.1"/>
</dbReference>
<sequence length="179" mass="19325">MNRRPADRPAAASIRKRVAVVTGVAVLAAGTFAAGAGVAGAESGSKPGRTVTKAQVLGLFDQWNAALQTGDAKKVADLYAKDAVLLPTVSNNVRTDRAEIVDYFEHFLKNKPHGKKIESVVNILDRNTVIDTGVYEFALTDPKSGEKSDVKARYTYAYEKQPNGTWLIVNHHSSKMPEG</sequence>
<dbReference type="Gene3D" id="3.10.450.50">
    <property type="match status" value="1"/>
</dbReference>
<dbReference type="InterPro" id="IPR011944">
    <property type="entry name" value="Steroid_delta5-4_isomerase"/>
</dbReference>
<gene>
    <name evidence="2" type="ORF">KJK29_16730</name>
</gene>
<evidence type="ECO:0000313" key="2">
    <source>
        <dbReference type="EMBL" id="QWB24109.1"/>
    </source>
</evidence>
<dbReference type="SUPFAM" id="SSF54427">
    <property type="entry name" value="NTF2-like"/>
    <property type="match status" value="1"/>
</dbReference>
<protein>
    <submittedName>
        <fullName evidence="2">SgcJ/EcaC family oxidoreductase</fullName>
    </submittedName>
</protein>
<evidence type="ECO:0000259" key="1">
    <source>
        <dbReference type="Pfam" id="PF08332"/>
    </source>
</evidence>
<name>A0ABX8FSE4_9ACTN</name>
<dbReference type="Pfam" id="PF08332">
    <property type="entry name" value="CaMKII_AD"/>
    <property type="match status" value="1"/>
</dbReference>
<feature type="domain" description="Calcium/calmodulin-dependent protein kinase II association-domain" evidence="1">
    <location>
        <begin position="53"/>
        <end position="177"/>
    </location>
</feature>
<dbReference type="CDD" id="cd00531">
    <property type="entry name" value="NTF2_like"/>
    <property type="match status" value="1"/>
</dbReference>
<dbReference type="NCBIfam" id="TIGR02246">
    <property type="entry name" value="SgcJ/EcaC family oxidoreductase"/>
    <property type="match status" value="1"/>
</dbReference>
<dbReference type="InterPro" id="IPR016887">
    <property type="entry name" value="UCP028470_steroid_isom-rel"/>
</dbReference>
<dbReference type="EMBL" id="CP075896">
    <property type="protein sequence ID" value="QWB24109.1"/>
    <property type="molecule type" value="Genomic_DNA"/>
</dbReference>
<reference evidence="3" key="1">
    <citation type="submission" date="2021-05" db="EMBL/GenBank/DDBJ databases">
        <title>Direct Submission.</title>
        <authorList>
            <person name="Li K."/>
            <person name="Gao J."/>
        </authorList>
    </citation>
    <scope>NUCLEOTIDE SEQUENCE [LARGE SCALE GENOMIC DNA]</scope>
    <source>
        <strain evidence="3">MG62</strain>
    </source>
</reference>
<keyword evidence="3" id="KW-1185">Reference proteome</keyword>